<dbReference type="Pfam" id="PF10698">
    <property type="entry name" value="DUF2505"/>
    <property type="match status" value="1"/>
</dbReference>
<sequence length="162" mass="17491">MPKTFEFSEQLSCPVDIAYAVITDPDYWRRRFAEVPEKYELDPVPGAFGITVRDRIGADGLPSVVRKVVSGEITAERVDVWGPLDGDRVAGTVTARATGIPVAIDGALRLAPAGGGAELRATGSVAVKIPLIGGQIEVMVRKMVADMVTRDRDAIEEWLARE</sequence>
<dbReference type="RefSeq" id="WP_072738011.1">
    <property type="nucleotide sequence ID" value="NZ_CP048813.1"/>
</dbReference>
<dbReference type="SUPFAM" id="SSF55961">
    <property type="entry name" value="Bet v1-like"/>
    <property type="match status" value="1"/>
</dbReference>
<dbReference type="Proteomes" id="UP000183263">
    <property type="component" value="Unassembled WGS sequence"/>
</dbReference>
<dbReference type="InterPro" id="IPR019639">
    <property type="entry name" value="DUF2505"/>
</dbReference>
<protein>
    <recommendedName>
        <fullName evidence="3">DUF2505 domain-containing protein</fullName>
    </recommendedName>
</protein>
<organism evidence="1 2">
    <name type="scientific">Rhodococcus triatomae</name>
    <dbReference type="NCBI Taxonomy" id="300028"/>
    <lineage>
        <taxon>Bacteria</taxon>
        <taxon>Bacillati</taxon>
        <taxon>Actinomycetota</taxon>
        <taxon>Actinomycetes</taxon>
        <taxon>Mycobacteriales</taxon>
        <taxon>Nocardiaceae</taxon>
        <taxon>Rhodococcus</taxon>
    </lineage>
</organism>
<name>A0A1G8A586_9NOCA</name>
<keyword evidence="2" id="KW-1185">Reference proteome</keyword>
<dbReference type="Gene3D" id="3.30.530.20">
    <property type="match status" value="1"/>
</dbReference>
<proteinExistence type="predicted"/>
<evidence type="ECO:0008006" key="3">
    <source>
        <dbReference type="Google" id="ProtNLM"/>
    </source>
</evidence>
<gene>
    <name evidence="1" type="ORF">SAMN05444695_101325</name>
</gene>
<evidence type="ECO:0000313" key="1">
    <source>
        <dbReference type="EMBL" id="SDH16098.1"/>
    </source>
</evidence>
<dbReference type="InterPro" id="IPR023393">
    <property type="entry name" value="START-like_dom_sf"/>
</dbReference>
<dbReference type="EMBL" id="FNDN01000001">
    <property type="protein sequence ID" value="SDH16098.1"/>
    <property type="molecule type" value="Genomic_DNA"/>
</dbReference>
<evidence type="ECO:0000313" key="2">
    <source>
        <dbReference type="Proteomes" id="UP000183263"/>
    </source>
</evidence>
<accession>A0A1G8A586</accession>
<dbReference type="OrthoDB" id="5178774at2"/>
<dbReference type="AlphaFoldDB" id="A0A1G8A586"/>
<reference evidence="1 2" key="1">
    <citation type="submission" date="2016-10" db="EMBL/GenBank/DDBJ databases">
        <authorList>
            <person name="de Groot N.N."/>
        </authorList>
    </citation>
    <scope>NUCLEOTIDE SEQUENCE [LARGE SCALE GENOMIC DNA]</scope>
    <source>
        <strain evidence="1 2">DSM 44892</strain>
    </source>
</reference>